<dbReference type="RefSeq" id="WP_202062138.1">
    <property type="nucleotide sequence ID" value="NZ_JAEQMY010000027.1"/>
</dbReference>
<dbReference type="Gene3D" id="3.40.50.2300">
    <property type="match status" value="1"/>
</dbReference>
<dbReference type="AlphaFoldDB" id="A0A936ZA13"/>
<dbReference type="EMBL" id="JAEQMY010000027">
    <property type="protein sequence ID" value="MBL0405772.1"/>
    <property type="molecule type" value="Genomic_DNA"/>
</dbReference>
<evidence type="ECO:0000256" key="1">
    <source>
        <dbReference type="ARBA" id="ARBA00022553"/>
    </source>
</evidence>
<evidence type="ECO:0000259" key="3">
    <source>
        <dbReference type="PROSITE" id="PS50110"/>
    </source>
</evidence>
<dbReference type="SMART" id="SM00448">
    <property type="entry name" value="REC"/>
    <property type="match status" value="1"/>
</dbReference>
<evidence type="ECO:0000313" key="5">
    <source>
        <dbReference type="Proteomes" id="UP000605848"/>
    </source>
</evidence>
<proteinExistence type="predicted"/>
<dbReference type="SUPFAM" id="SSF52172">
    <property type="entry name" value="CheY-like"/>
    <property type="match status" value="1"/>
</dbReference>
<feature type="modified residue" description="4-aspartylphosphate" evidence="2">
    <location>
        <position position="59"/>
    </location>
</feature>
<comment type="caution">
    <text evidence="4">The sequence shown here is derived from an EMBL/GenBank/DDBJ whole genome shotgun (WGS) entry which is preliminary data.</text>
</comment>
<evidence type="ECO:0000256" key="2">
    <source>
        <dbReference type="PROSITE-ProRule" id="PRU00169"/>
    </source>
</evidence>
<dbReference type="InterPro" id="IPR050595">
    <property type="entry name" value="Bact_response_regulator"/>
</dbReference>
<organism evidence="4 5">
    <name type="scientific">Microvirga aerilata</name>
    <dbReference type="NCBI Taxonomy" id="670292"/>
    <lineage>
        <taxon>Bacteria</taxon>
        <taxon>Pseudomonadati</taxon>
        <taxon>Pseudomonadota</taxon>
        <taxon>Alphaproteobacteria</taxon>
        <taxon>Hyphomicrobiales</taxon>
        <taxon>Methylobacteriaceae</taxon>
        <taxon>Microvirga</taxon>
    </lineage>
</organism>
<dbReference type="PROSITE" id="PS50110">
    <property type="entry name" value="RESPONSE_REGULATORY"/>
    <property type="match status" value="1"/>
</dbReference>
<dbReference type="Pfam" id="PF00072">
    <property type="entry name" value="Response_reg"/>
    <property type="match status" value="1"/>
</dbReference>
<dbReference type="GO" id="GO:0000160">
    <property type="term" value="P:phosphorelay signal transduction system"/>
    <property type="evidence" value="ECO:0007669"/>
    <property type="project" value="InterPro"/>
</dbReference>
<dbReference type="PANTHER" id="PTHR44591:SF24">
    <property type="entry name" value="PROTEIN-GLUTAMATE METHYLESTERASE_PROTEIN-GLUTAMINE GLUTAMINASE 1"/>
    <property type="match status" value="1"/>
</dbReference>
<keyword evidence="5" id="KW-1185">Reference proteome</keyword>
<keyword evidence="1 2" id="KW-0597">Phosphoprotein</keyword>
<accession>A0A936ZA13</accession>
<reference evidence="4" key="1">
    <citation type="submission" date="2021-01" db="EMBL/GenBank/DDBJ databases">
        <title>Microvirga sp.</title>
        <authorList>
            <person name="Kim M.K."/>
        </authorList>
    </citation>
    <scope>NUCLEOTIDE SEQUENCE</scope>
    <source>
        <strain evidence="4">5420S-16</strain>
    </source>
</reference>
<name>A0A936ZA13_9HYPH</name>
<protein>
    <submittedName>
        <fullName evidence="4">Response regulator</fullName>
    </submittedName>
</protein>
<sequence>MTQDAPSRRILLVEDEGMIAMLVEDMLEDLGHELVKVANHLEEAIAAARNESVDLAILDLNLGGVLTYPAADVLVERGIPFIFATGYGSGGLKEAYSGWPTLQKPFDTEALGQAIQRASSIPAWRRSPSRSRSTC</sequence>
<dbReference type="InterPro" id="IPR001789">
    <property type="entry name" value="Sig_transdc_resp-reg_receiver"/>
</dbReference>
<feature type="domain" description="Response regulatory" evidence="3">
    <location>
        <begin position="9"/>
        <end position="119"/>
    </location>
</feature>
<evidence type="ECO:0000313" key="4">
    <source>
        <dbReference type="EMBL" id="MBL0405772.1"/>
    </source>
</evidence>
<dbReference type="PANTHER" id="PTHR44591">
    <property type="entry name" value="STRESS RESPONSE REGULATOR PROTEIN 1"/>
    <property type="match status" value="1"/>
</dbReference>
<dbReference type="Proteomes" id="UP000605848">
    <property type="component" value="Unassembled WGS sequence"/>
</dbReference>
<dbReference type="InterPro" id="IPR011006">
    <property type="entry name" value="CheY-like_superfamily"/>
</dbReference>
<gene>
    <name evidence="4" type="ORF">JKG68_17570</name>
</gene>